<protein>
    <recommendedName>
        <fullName evidence="4">Phage protein</fullName>
    </recommendedName>
</protein>
<name>A0ABU1T1R2_9ACTO</name>
<accession>A0ABU1T1R2</accession>
<keyword evidence="3" id="KW-1185">Reference proteome</keyword>
<feature type="coiled-coil region" evidence="1">
    <location>
        <begin position="9"/>
        <end position="36"/>
    </location>
</feature>
<dbReference type="Proteomes" id="UP001266099">
    <property type="component" value="Unassembled WGS sequence"/>
</dbReference>
<evidence type="ECO:0000313" key="3">
    <source>
        <dbReference type="Proteomes" id="UP001266099"/>
    </source>
</evidence>
<comment type="caution">
    <text evidence="2">The sequence shown here is derived from an EMBL/GenBank/DDBJ whole genome shotgun (WGS) entry which is preliminary data.</text>
</comment>
<keyword evidence="1" id="KW-0175">Coiled coil</keyword>
<dbReference type="RefSeq" id="WP_309955738.1">
    <property type="nucleotide sequence ID" value="NZ_JAVDUJ010000001.1"/>
</dbReference>
<proteinExistence type="predicted"/>
<dbReference type="EMBL" id="JAVDUJ010000001">
    <property type="protein sequence ID" value="MDR6939221.1"/>
    <property type="molecule type" value="Genomic_DNA"/>
</dbReference>
<gene>
    <name evidence="2" type="ORF">J2S36_000764</name>
</gene>
<evidence type="ECO:0000256" key="1">
    <source>
        <dbReference type="SAM" id="Coils"/>
    </source>
</evidence>
<organism evidence="2 3">
    <name type="scientific">Arcanobacterium hippocoleae</name>
    <dbReference type="NCBI Taxonomy" id="149017"/>
    <lineage>
        <taxon>Bacteria</taxon>
        <taxon>Bacillati</taxon>
        <taxon>Actinomycetota</taxon>
        <taxon>Actinomycetes</taxon>
        <taxon>Actinomycetales</taxon>
        <taxon>Actinomycetaceae</taxon>
        <taxon>Arcanobacterium</taxon>
    </lineage>
</organism>
<sequence>MNYDKILTLRELDLILEKLAKERKAYIEDQKKYEAEEDFNTSLLVQGEILGIDFATLIVKISRESLQETWNKK</sequence>
<reference evidence="2 3" key="1">
    <citation type="submission" date="2023-07" db="EMBL/GenBank/DDBJ databases">
        <title>Sequencing the genomes of 1000 actinobacteria strains.</title>
        <authorList>
            <person name="Klenk H.-P."/>
        </authorList>
    </citation>
    <scope>NUCLEOTIDE SEQUENCE [LARGE SCALE GENOMIC DNA]</scope>
    <source>
        <strain evidence="2 3">DSM 15539</strain>
    </source>
</reference>
<evidence type="ECO:0008006" key="4">
    <source>
        <dbReference type="Google" id="ProtNLM"/>
    </source>
</evidence>
<evidence type="ECO:0000313" key="2">
    <source>
        <dbReference type="EMBL" id="MDR6939221.1"/>
    </source>
</evidence>